<dbReference type="InterPro" id="IPR027417">
    <property type="entry name" value="P-loop_NTPase"/>
</dbReference>
<reference evidence="6" key="1">
    <citation type="submission" date="2014-10" db="EMBL/GenBank/DDBJ databases">
        <authorList>
            <person name="King R."/>
        </authorList>
    </citation>
    <scope>NUCLEOTIDE SEQUENCE [LARGE SCALE GENOMIC DNA]</scope>
    <source>
        <strain evidence="6">A3/5</strain>
    </source>
</reference>
<feature type="domain" description="RelA/SpoT" evidence="4">
    <location>
        <begin position="16"/>
        <end position="152"/>
    </location>
</feature>
<accession>A0A2L2TBW5</accession>
<dbReference type="InterPro" id="IPR007685">
    <property type="entry name" value="RelA_SpoT"/>
</dbReference>
<dbReference type="Gene3D" id="3.40.50.300">
    <property type="entry name" value="P-loop containing nucleotide triphosphate hydrolases"/>
    <property type="match status" value="1"/>
</dbReference>
<dbReference type="SUPFAM" id="SSF52540">
    <property type="entry name" value="P-loop containing nucleoside triphosphate hydrolases"/>
    <property type="match status" value="1"/>
</dbReference>
<proteinExistence type="predicted"/>
<dbReference type="InterPro" id="IPR019775">
    <property type="entry name" value="WD40_repeat_CS"/>
</dbReference>
<dbReference type="CDD" id="cd05399">
    <property type="entry name" value="NT_Rel-Spo_like"/>
    <property type="match status" value="1"/>
</dbReference>
<dbReference type="SUPFAM" id="SSF50998">
    <property type="entry name" value="Quinoprotein alcohol dehydrogenase-like"/>
    <property type="match status" value="1"/>
</dbReference>
<dbReference type="Pfam" id="PF04607">
    <property type="entry name" value="RelA_SpoT"/>
    <property type="match status" value="1"/>
</dbReference>
<evidence type="ECO:0000256" key="2">
    <source>
        <dbReference type="ARBA" id="ARBA00022737"/>
    </source>
</evidence>
<dbReference type="SMART" id="SM00954">
    <property type="entry name" value="RelA_SpoT"/>
    <property type="match status" value="1"/>
</dbReference>
<sequence>MRIELDNAKIRATISSRVKSNSSIEKSIQRRQTAQGQSYHDLDEIFKGIHDLAGLRIVVDFPPGIQAAQELVQRLEVVGKSEIASDRDLSLEWKPRFGSFESMNYRVKIHPTPDHALYIYRDVLIEIQVLSLAESLYNKLAHPLVYKKTSREQLSIKDQKLIDVSHGLSLCYWICLSSMQDQLEGPEMPEAVRKIGAGGDDVEIEHGMAEVVHATPRMPTSEGTISTTALLDFIRESQTKQSKSFEELLGNLLQLAKHAAPTTVNNFSSGHTSNNFGNISNSWNPSSSSAYVKALFITDPRVDKDEIQDEKVGLLKESSDWILEHDDFKDWDRGDTSSLLWINGEPGKGKTMLMCRIVDELSSRTNLSYFFCKANEPNANNVTSVLRGLMYLLIQQDDVAMSCFERECQRYGTQYFENKSFTLSQLRRILQPVLAALSPRHVYLAVDALDECVEGQRLLLEIISDNSQSQHVRWIVSSRNKPLITEHLERPSTCISLEQNEISVSAAVVEYIKHKTTALFELKRYEEKMMQSVMNILSSKAQSTFLWVSLACQMLADRESFDPVGVLDDFPSGLDSLYSMMLKEIRSTRSCDLYQQIINVVLTVLRPVSLHELQLLAPLFPKGLRDDKMTEVIRYCGCFLSVRDSFVHFVHESAKDFLLNPNYGFDYVAEQQHYEILMSSLTVMSTLHLTNDFKSVKYPCTQWAFHISHCNLEAQTRELKDEGHIDAFLRKSYLEWFKALGYLHAVSDGILCMLELSRRISGQVSTFARLIQEETSFMRYHKVGIERSPNVIYGALVFSPSSSIVRKVYGEKEPKWITMKPNVDDVPTPMHSLEGHGTYEVVDISFSYDGRLLASASSDQTIRVWDVATGVSIHILEGHHAVAWSVAFCGSNYQLASASEEIVIIWDGENGANMNSIHNSVGAVVSPSVALSKRGDLVCGSAKDGFKLWNSETGTLIRTFPQRFDEPKGNSVAISGCGKFLAGAHARILLWNLESGELLYKSRPCQEFMIFSPSLKFSAENKLWVFGNSQFFLLDPGKKKIILKGRTRKRGPDNDYYIPPDSTLDWVQNHDRFLNLNLLAIVSGAGIEIWDLNVPMSTSISAQARDPSKLHRVYFFPSGNFIVSNPDYRSFAIWRFKTKKITKKIYHEWTPSSRSPVLATDGNIIAYIEKGRLMIRDMSTGLRYCQLEEKLSKRGHGKFTLGTISSDGRWIALGTRKHIHVYDIKKKEYCQHLKNSRGAKNTAVAFSHSSRQLAVSFTVGFTNFINILDTNSWTIRVLDIPIEWMFNEYDSVSLLFSRDDSSLMFSYDEGLTLNRTEIYIWKLIGAHDPLKLRLDSSCKFRYFDSETSVFTTNVGVFKFTQTGAHSKGYAISPNMQWVLWRNKPVLWLPPEFRPREEPGGYEVHEGHKLIIGLASDRVLFLGFDPIGPPADSGQPSFLVEPWGHFTRSSRVSSPANSETDND</sequence>
<keyword evidence="2" id="KW-0677">Repeat</keyword>
<evidence type="ECO:0000313" key="6">
    <source>
        <dbReference type="Proteomes" id="UP000245910"/>
    </source>
</evidence>
<dbReference type="InterPro" id="IPR043519">
    <property type="entry name" value="NT_sf"/>
</dbReference>
<keyword evidence="6" id="KW-1185">Reference proteome</keyword>
<dbReference type="PANTHER" id="PTHR10039:SF14">
    <property type="entry name" value="NACHT DOMAIN-CONTAINING PROTEIN"/>
    <property type="match status" value="1"/>
</dbReference>
<evidence type="ECO:0000313" key="5">
    <source>
        <dbReference type="EMBL" id="CEI67568.1"/>
    </source>
</evidence>
<dbReference type="InterPro" id="IPR001680">
    <property type="entry name" value="WD40_rpt"/>
</dbReference>
<dbReference type="SMART" id="SM00320">
    <property type="entry name" value="WD40"/>
    <property type="match status" value="3"/>
</dbReference>
<organism evidence="5 6">
    <name type="scientific">Fusarium venenatum</name>
    <dbReference type="NCBI Taxonomy" id="56646"/>
    <lineage>
        <taxon>Eukaryota</taxon>
        <taxon>Fungi</taxon>
        <taxon>Dikarya</taxon>
        <taxon>Ascomycota</taxon>
        <taxon>Pezizomycotina</taxon>
        <taxon>Sordariomycetes</taxon>
        <taxon>Hypocreomycetidae</taxon>
        <taxon>Hypocreales</taxon>
        <taxon>Nectriaceae</taxon>
        <taxon>Fusarium</taxon>
    </lineage>
</organism>
<dbReference type="InterPro" id="IPR056884">
    <property type="entry name" value="NPHP3-like_N"/>
</dbReference>
<dbReference type="InterPro" id="IPR011047">
    <property type="entry name" value="Quinoprotein_ADH-like_sf"/>
</dbReference>
<protein>
    <recommendedName>
        <fullName evidence="4">RelA/SpoT domain-containing protein</fullName>
    </recommendedName>
</protein>
<dbReference type="InterPro" id="IPR015943">
    <property type="entry name" value="WD40/YVTN_repeat-like_dom_sf"/>
</dbReference>
<dbReference type="Proteomes" id="UP000245910">
    <property type="component" value="Chromosome I"/>
</dbReference>
<dbReference type="GO" id="GO:0015969">
    <property type="term" value="P:guanosine tetraphosphate metabolic process"/>
    <property type="evidence" value="ECO:0007669"/>
    <property type="project" value="InterPro"/>
</dbReference>
<dbReference type="PROSITE" id="PS50294">
    <property type="entry name" value="WD_REPEATS_REGION"/>
    <property type="match status" value="1"/>
</dbReference>
<dbReference type="Gene3D" id="3.30.460.10">
    <property type="entry name" value="Beta Polymerase, domain 2"/>
    <property type="match status" value="1"/>
</dbReference>
<evidence type="ECO:0000259" key="4">
    <source>
        <dbReference type="SMART" id="SM00954"/>
    </source>
</evidence>
<dbReference type="EMBL" id="LN649229">
    <property type="protein sequence ID" value="CEI67568.1"/>
    <property type="molecule type" value="Genomic_DNA"/>
</dbReference>
<dbReference type="STRING" id="56646.A0A2L2TBW5"/>
<dbReference type="PANTHER" id="PTHR10039">
    <property type="entry name" value="AMELOGENIN"/>
    <property type="match status" value="1"/>
</dbReference>
<dbReference type="PROSITE" id="PS00678">
    <property type="entry name" value="WD_REPEATS_1"/>
    <property type="match status" value="1"/>
</dbReference>
<dbReference type="Pfam" id="PF24883">
    <property type="entry name" value="NPHP3_N"/>
    <property type="match status" value="1"/>
</dbReference>
<name>A0A2L2TBW5_9HYPO</name>
<dbReference type="SUPFAM" id="SSF81301">
    <property type="entry name" value="Nucleotidyltransferase"/>
    <property type="match status" value="1"/>
</dbReference>
<keyword evidence="1 3" id="KW-0853">WD repeat</keyword>
<dbReference type="PROSITE" id="PS50082">
    <property type="entry name" value="WD_REPEATS_2"/>
    <property type="match status" value="1"/>
</dbReference>
<evidence type="ECO:0000256" key="3">
    <source>
        <dbReference type="PROSITE-ProRule" id="PRU00221"/>
    </source>
</evidence>
<evidence type="ECO:0000256" key="1">
    <source>
        <dbReference type="ARBA" id="ARBA00022574"/>
    </source>
</evidence>
<dbReference type="Gene3D" id="2.130.10.10">
    <property type="entry name" value="YVTN repeat-like/Quinoprotein amine dehydrogenase"/>
    <property type="match status" value="2"/>
</dbReference>
<dbReference type="Pfam" id="PF00400">
    <property type="entry name" value="WD40"/>
    <property type="match status" value="2"/>
</dbReference>
<feature type="repeat" description="WD" evidence="3">
    <location>
        <begin position="841"/>
        <end position="875"/>
    </location>
</feature>